<dbReference type="GO" id="GO:2001059">
    <property type="term" value="P:D-tagatose 6-phosphate catabolic process"/>
    <property type="evidence" value="ECO:0007669"/>
    <property type="project" value="UniProtKB-UniPathway"/>
</dbReference>
<feature type="binding site" evidence="12">
    <location>
        <position position="251"/>
    </location>
    <ligand>
        <name>substrate</name>
    </ligand>
</feature>
<feature type="binding site" evidence="12">
    <location>
        <position position="139"/>
    </location>
    <ligand>
        <name>substrate</name>
    </ligand>
</feature>
<comment type="pathway">
    <text evidence="12">Carbohydrate metabolism; D-ribose degradation; D-ribose 5-phosphate from beta-D-ribopyranose: step 2/2.</text>
</comment>
<dbReference type="CDD" id="cd01174">
    <property type="entry name" value="ribokinase"/>
    <property type="match status" value="1"/>
</dbReference>
<evidence type="ECO:0000313" key="15">
    <source>
        <dbReference type="EMBL" id="CEI72296.1"/>
    </source>
</evidence>
<proteinExistence type="inferred from homology"/>
<dbReference type="KEGG" id="rhom:FRIFI_0751"/>
<comment type="pathway">
    <text evidence="13">Carbohydrate metabolism; D-tagatose 6-phosphate degradation; D-glyceraldehyde 3-phosphate and glycerone phosphate from D-tagatose 6-phosphate: step 1/2.</text>
</comment>
<keyword evidence="9 12" id="KW-0460">Magnesium</keyword>
<dbReference type="InterPro" id="IPR017583">
    <property type="entry name" value="Tagatose/fructose_Pkinase"/>
</dbReference>
<comment type="similarity">
    <text evidence="12">Belongs to the carbohydrate kinase PfkB family. Ribokinase subfamily.</text>
</comment>
<dbReference type="InterPro" id="IPR011877">
    <property type="entry name" value="Ribokinase"/>
</dbReference>
<evidence type="ECO:0000256" key="9">
    <source>
        <dbReference type="ARBA" id="ARBA00022842"/>
    </source>
</evidence>
<dbReference type="GO" id="GO:0046872">
    <property type="term" value="F:metal ion binding"/>
    <property type="evidence" value="ECO:0007669"/>
    <property type="project" value="UniProtKB-KW"/>
</dbReference>
<dbReference type="HAMAP" id="MF_01987">
    <property type="entry name" value="Ribokinase"/>
    <property type="match status" value="1"/>
</dbReference>
<feature type="binding site" evidence="12">
    <location>
        <position position="183"/>
    </location>
    <ligand>
        <name>ATP</name>
        <dbReference type="ChEBI" id="CHEBI:30616"/>
    </ligand>
</feature>
<dbReference type="GO" id="GO:0005524">
    <property type="term" value="F:ATP binding"/>
    <property type="evidence" value="ECO:0007669"/>
    <property type="project" value="UniProtKB-UniRule"/>
</dbReference>
<feature type="binding site" evidence="12">
    <location>
        <begin position="250"/>
        <end position="251"/>
    </location>
    <ligand>
        <name>ATP</name>
        <dbReference type="ChEBI" id="CHEBI:30616"/>
    </ligand>
</feature>
<dbReference type="UniPathway" id="UPA00704">
    <property type="reaction ID" value="UER00715"/>
</dbReference>
<dbReference type="Proteomes" id="UP000245695">
    <property type="component" value="Chromosome 1"/>
</dbReference>
<evidence type="ECO:0000256" key="7">
    <source>
        <dbReference type="ARBA" id="ARBA00022777"/>
    </source>
</evidence>
<evidence type="ECO:0000256" key="12">
    <source>
        <dbReference type="HAMAP-Rule" id="MF_01987"/>
    </source>
</evidence>
<dbReference type="GO" id="GO:0005988">
    <property type="term" value="P:lactose metabolic process"/>
    <property type="evidence" value="ECO:0007669"/>
    <property type="project" value="UniProtKB-KW"/>
</dbReference>
<dbReference type="GO" id="GO:0019303">
    <property type="term" value="P:D-ribose catabolic process"/>
    <property type="evidence" value="ECO:0007669"/>
    <property type="project" value="UniProtKB-UniRule"/>
</dbReference>
<dbReference type="AlphaFoldDB" id="A0A2P2BPL8"/>
<comment type="function">
    <text evidence="12">Catalyzes the phosphorylation of ribose at O-5 in a reaction requiring ATP and magnesium. The resulting D-ribose-5-phosphate can then be used either for sythesis of nucleotides, histidine, and tryptophan, or as a component of the pentose phosphate pathway.</text>
</comment>
<keyword evidence="4 12" id="KW-0808">Transferase</keyword>
<keyword evidence="8 12" id="KW-0067">ATP-binding</keyword>
<evidence type="ECO:0000256" key="11">
    <source>
        <dbReference type="ARBA" id="ARBA00023277"/>
    </source>
</evidence>
<comment type="similarity">
    <text evidence="13">Belongs to the carbohydrate kinase PfkB family. LacC subfamily.</text>
</comment>
<feature type="domain" description="Carbohydrate kinase PfkB" evidence="14">
    <location>
        <begin position="1"/>
        <end position="293"/>
    </location>
</feature>
<evidence type="ECO:0000256" key="1">
    <source>
        <dbReference type="ARBA" id="ARBA00005380"/>
    </source>
</evidence>
<organism evidence="15 16">
    <name type="scientific">Romboutsia hominis</name>
    <dbReference type="NCBI Taxonomy" id="1507512"/>
    <lineage>
        <taxon>Bacteria</taxon>
        <taxon>Bacillati</taxon>
        <taxon>Bacillota</taxon>
        <taxon>Clostridia</taxon>
        <taxon>Peptostreptococcales</taxon>
        <taxon>Peptostreptococcaceae</taxon>
        <taxon>Romboutsia</taxon>
    </lineage>
</organism>
<keyword evidence="16" id="KW-1185">Reference proteome</keyword>
<feature type="binding site" evidence="12">
    <location>
        <position position="284"/>
    </location>
    <ligand>
        <name>K(+)</name>
        <dbReference type="ChEBI" id="CHEBI:29103"/>
    </ligand>
</feature>
<feature type="binding site" evidence="12">
    <location>
        <begin position="39"/>
        <end position="43"/>
    </location>
    <ligand>
        <name>substrate</name>
    </ligand>
</feature>
<evidence type="ECO:0000313" key="16">
    <source>
        <dbReference type="Proteomes" id="UP000245695"/>
    </source>
</evidence>
<sequence>MKNICVIGSLNMDLVVNVEKMPKAGQTLLGSNFKEVPGGKGANQAVAMARLNGNVTMIGKVGNDSFGETLVNSLKKDNVNTDYIQVEKGPSGVALITVDKNAQNSIVVAPGANYKLTKEDIDKNIDAIKNSDIVVVQLETPLETIKYALKKAKELGKYTILNPAPAVVLEDGIIENVDLLTPNETELEIISGKSISNEDDINECAQIMINKGVKELIVTLGSKGSLYINKETSMFKKAYKVEAIDTTAAGDSYTGALAVAISIGKDMEYAMDFASKVGALSVMKEGAQSSLPTLIEVENFRG</sequence>
<dbReference type="GO" id="GO:0004747">
    <property type="term" value="F:ribokinase activity"/>
    <property type="evidence" value="ECO:0007669"/>
    <property type="project" value="UniProtKB-UniRule"/>
</dbReference>
<dbReference type="GO" id="GO:0005829">
    <property type="term" value="C:cytosol"/>
    <property type="evidence" value="ECO:0007669"/>
    <property type="project" value="TreeGrafter"/>
</dbReference>
<feature type="binding site" evidence="12">
    <location>
        <position position="247"/>
    </location>
    <ligand>
        <name>K(+)</name>
        <dbReference type="ChEBI" id="CHEBI:29103"/>
    </ligand>
</feature>
<comment type="subcellular location">
    <subcellularLocation>
        <location evidence="12">Cytoplasm</location>
    </subcellularLocation>
</comment>
<dbReference type="InterPro" id="IPR011611">
    <property type="entry name" value="PfkB_dom"/>
</dbReference>
<comment type="caution">
    <text evidence="12">Lacks conserved residue(s) required for the propagation of feature annotation.</text>
</comment>
<dbReference type="PROSITE" id="PS00584">
    <property type="entry name" value="PFKB_KINASES_2"/>
    <property type="match status" value="1"/>
</dbReference>
<feature type="binding site" evidence="12">
    <location>
        <position position="286"/>
    </location>
    <ligand>
        <name>K(+)</name>
        <dbReference type="ChEBI" id="CHEBI:29103"/>
    </ligand>
</feature>
<evidence type="ECO:0000256" key="8">
    <source>
        <dbReference type="ARBA" id="ARBA00022840"/>
    </source>
</evidence>
<comment type="subunit">
    <text evidence="12">Homodimer.</text>
</comment>
<keyword evidence="11 12" id="KW-0119">Carbohydrate metabolism</keyword>
<comment type="catalytic activity">
    <reaction evidence="13">
        <text>D-tagatofuranose 6-phosphate + ATP = D-tagatofuranose 1,6-bisphosphate + ADP + H(+)</text>
        <dbReference type="Rhea" id="RHEA:12420"/>
        <dbReference type="ChEBI" id="CHEBI:15378"/>
        <dbReference type="ChEBI" id="CHEBI:30616"/>
        <dbReference type="ChEBI" id="CHEBI:58694"/>
        <dbReference type="ChEBI" id="CHEBI:58695"/>
        <dbReference type="ChEBI" id="CHEBI:456216"/>
        <dbReference type="EC" id="2.7.1.144"/>
    </reaction>
</comment>
<dbReference type="InterPro" id="IPR002173">
    <property type="entry name" value="Carboh/pur_kinase_PfkB_CS"/>
</dbReference>
<keyword evidence="7 12" id="KW-0418">Kinase</keyword>
<feature type="binding site" evidence="12">
    <location>
        <position position="281"/>
    </location>
    <ligand>
        <name>K(+)</name>
        <dbReference type="ChEBI" id="CHEBI:29103"/>
    </ligand>
</feature>
<name>A0A2P2BPL8_9FIRM</name>
<evidence type="ECO:0000256" key="6">
    <source>
        <dbReference type="ARBA" id="ARBA00022741"/>
    </source>
</evidence>
<dbReference type="EMBL" id="LN650648">
    <property type="protein sequence ID" value="CEI72296.1"/>
    <property type="molecule type" value="Genomic_DNA"/>
</dbReference>
<dbReference type="EC" id="2.7.1.15" evidence="2 12"/>
<comment type="similarity">
    <text evidence="1">Belongs to the carbohydrate kinase pfkB family.</text>
</comment>
<dbReference type="PANTHER" id="PTHR10584:SF166">
    <property type="entry name" value="RIBOKINASE"/>
    <property type="match status" value="1"/>
</dbReference>
<keyword evidence="12" id="KW-0963">Cytoplasm</keyword>
<dbReference type="PRINTS" id="PR00990">
    <property type="entry name" value="RIBOKINASE"/>
</dbReference>
<keyword evidence="5 12" id="KW-0479">Metal-binding</keyword>
<feature type="binding site" evidence="12">
    <location>
        <begin position="11"/>
        <end position="13"/>
    </location>
    <ligand>
        <name>substrate</name>
    </ligand>
</feature>
<gene>
    <name evidence="12" type="primary">rbsK</name>
    <name evidence="15" type="ORF">FRIFI_0751</name>
</gene>
<evidence type="ECO:0000256" key="10">
    <source>
        <dbReference type="ARBA" id="ARBA00022958"/>
    </source>
</evidence>
<dbReference type="InterPro" id="IPR002139">
    <property type="entry name" value="Ribo/fructo_kinase"/>
</dbReference>
<evidence type="ECO:0000259" key="14">
    <source>
        <dbReference type="Pfam" id="PF00294"/>
    </source>
</evidence>
<evidence type="ECO:0000256" key="4">
    <source>
        <dbReference type="ARBA" id="ARBA00022679"/>
    </source>
</evidence>
<dbReference type="SUPFAM" id="SSF53613">
    <property type="entry name" value="Ribokinase-like"/>
    <property type="match status" value="1"/>
</dbReference>
<feature type="binding site" evidence="12">
    <location>
        <position position="245"/>
    </location>
    <ligand>
        <name>K(+)</name>
        <dbReference type="ChEBI" id="CHEBI:29103"/>
    </ligand>
</feature>
<dbReference type="NCBIfam" id="TIGR02152">
    <property type="entry name" value="D_ribokin_bact"/>
    <property type="match status" value="1"/>
</dbReference>
<dbReference type="PANTHER" id="PTHR10584">
    <property type="entry name" value="SUGAR KINASE"/>
    <property type="match status" value="1"/>
</dbReference>
<keyword evidence="10 12" id="KW-0630">Potassium</keyword>
<keyword evidence="13" id="KW-0423">Lactose metabolism</keyword>
<dbReference type="RefSeq" id="WP_166505018.1">
    <property type="nucleotide sequence ID" value="NZ_LN650648.1"/>
</dbReference>
<protein>
    <recommendedName>
        <fullName evidence="3 12">Ribokinase</fullName>
        <shortName evidence="12">RK</shortName>
        <ecNumber evidence="2 12">2.7.1.15</ecNumber>
    </recommendedName>
</protein>
<evidence type="ECO:0000256" key="5">
    <source>
        <dbReference type="ARBA" id="ARBA00022723"/>
    </source>
</evidence>
<comment type="cofactor">
    <cofactor evidence="12">
        <name>Mg(2+)</name>
        <dbReference type="ChEBI" id="CHEBI:18420"/>
    </cofactor>
    <text evidence="12">Requires a divalent cation, most likely magnesium in vivo, as an electrophilic catalyst to aid phosphoryl group transfer. It is the chelate of the metal and the nucleotide that is the actual substrate.</text>
</comment>
<comment type="catalytic activity">
    <reaction evidence="12">
        <text>D-ribose + ATP = D-ribose 5-phosphate + ADP + H(+)</text>
        <dbReference type="Rhea" id="RHEA:13697"/>
        <dbReference type="ChEBI" id="CHEBI:15378"/>
        <dbReference type="ChEBI" id="CHEBI:30616"/>
        <dbReference type="ChEBI" id="CHEBI:47013"/>
        <dbReference type="ChEBI" id="CHEBI:78346"/>
        <dbReference type="ChEBI" id="CHEBI:456216"/>
        <dbReference type="EC" id="2.7.1.15"/>
    </reaction>
</comment>
<evidence type="ECO:0000256" key="13">
    <source>
        <dbReference type="PIRNR" id="PIRNR000535"/>
    </source>
</evidence>
<accession>A0A2P2BPL8</accession>
<feature type="binding site" evidence="12">
    <location>
        <begin position="219"/>
        <end position="224"/>
    </location>
    <ligand>
        <name>ATP</name>
        <dbReference type="ChEBI" id="CHEBI:30616"/>
    </ligand>
</feature>
<feature type="binding site" evidence="12">
    <location>
        <position position="290"/>
    </location>
    <ligand>
        <name>K(+)</name>
        <dbReference type="ChEBI" id="CHEBI:29103"/>
    </ligand>
</feature>
<feature type="active site" description="Proton acceptor" evidence="12">
    <location>
        <position position="251"/>
    </location>
</feature>
<dbReference type="Gene3D" id="3.40.1190.20">
    <property type="match status" value="1"/>
</dbReference>
<keyword evidence="6 12" id="KW-0547">Nucleotide-binding</keyword>
<evidence type="ECO:0000256" key="2">
    <source>
        <dbReference type="ARBA" id="ARBA00012035"/>
    </source>
</evidence>
<dbReference type="UniPathway" id="UPA00916">
    <property type="reaction ID" value="UER00889"/>
</dbReference>
<evidence type="ECO:0000256" key="3">
    <source>
        <dbReference type="ARBA" id="ARBA00016943"/>
    </source>
</evidence>
<dbReference type="PIRSF" id="PIRSF000535">
    <property type="entry name" value="1PFK/6PFK/LacC"/>
    <property type="match status" value="1"/>
</dbReference>
<comment type="activity regulation">
    <text evidence="12">Activated by a monovalent cation that binds near, but not in, the active site. The most likely occupant of the site in vivo is potassium. Ion binding induces a conformational change that may alter substrate affinity.</text>
</comment>
<dbReference type="Pfam" id="PF00294">
    <property type="entry name" value="PfkB"/>
    <property type="match status" value="1"/>
</dbReference>
<reference evidence="15 16" key="1">
    <citation type="submission" date="2014-09" db="EMBL/GenBank/DDBJ databases">
        <authorList>
            <person name="Hornung B.V."/>
        </authorList>
    </citation>
    <scope>NUCLEOTIDE SEQUENCE [LARGE SCALE GENOMIC DNA]</scope>
    <source>
        <strain evidence="15 16">FRIFI</strain>
    </source>
</reference>
<dbReference type="GO" id="GO:0009024">
    <property type="term" value="F:tagatose-6-phosphate kinase activity"/>
    <property type="evidence" value="ECO:0007669"/>
    <property type="project" value="UniProtKB-EC"/>
</dbReference>
<dbReference type="InterPro" id="IPR029056">
    <property type="entry name" value="Ribokinase-like"/>
</dbReference>